<accession>A0A195EFW2</accession>
<dbReference type="AlphaFoldDB" id="A0A195EFW2"/>
<evidence type="ECO:0008006" key="4">
    <source>
        <dbReference type="Google" id="ProtNLM"/>
    </source>
</evidence>
<feature type="chain" id="PRO_5008270820" description="Secreted protein" evidence="1">
    <location>
        <begin position="21"/>
        <end position="100"/>
    </location>
</feature>
<protein>
    <recommendedName>
        <fullName evidence="4">Secreted protein</fullName>
    </recommendedName>
</protein>
<proteinExistence type="predicted"/>
<dbReference type="EMBL" id="KQ978957">
    <property type="protein sequence ID" value="KYN27160.1"/>
    <property type="molecule type" value="Genomic_DNA"/>
</dbReference>
<sequence>MWNVVLLFLGLMKAVSYVDGSGTTADEKSGTDLMFKGRRAGNTRTDTNQPCTRTEPEAGGKFGHVVRFCKYFRRRFWIRDGVAAPTLSRRRAFLAPGLER</sequence>
<evidence type="ECO:0000313" key="2">
    <source>
        <dbReference type="EMBL" id="KYN27160.1"/>
    </source>
</evidence>
<organism evidence="2 3">
    <name type="scientific">Trachymyrmex cornetzi</name>
    <dbReference type="NCBI Taxonomy" id="471704"/>
    <lineage>
        <taxon>Eukaryota</taxon>
        <taxon>Metazoa</taxon>
        <taxon>Ecdysozoa</taxon>
        <taxon>Arthropoda</taxon>
        <taxon>Hexapoda</taxon>
        <taxon>Insecta</taxon>
        <taxon>Pterygota</taxon>
        <taxon>Neoptera</taxon>
        <taxon>Endopterygota</taxon>
        <taxon>Hymenoptera</taxon>
        <taxon>Apocrita</taxon>
        <taxon>Aculeata</taxon>
        <taxon>Formicoidea</taxon>
        <taxon>Formicidae</taxon>
        <taxon>Myrmicinae</taxon>
        <taxon>Trachymyrmex</taxon>
    </lineage>
</organism>
<feature type="signal peptide" evidence="1">
    <location>
        <begin position="1"/>
        <end position="20"/>
    </location>
</feature>
<keyword evidence="1" id="KW-0732">Signal</keyword>
<evidence type="ECO:0000256" key="1">
    <source>
        <dbReference type="SAM" id="SignalP"/>
    </source>
</evidence>
<keyword evidence="3" id="KW-1185">Reference proteome</keyword>
<dbReference type="Proteomes" id="UP000078492">
    <property type="component" value="Unassembled WGS sequence"/>
</dbReference>
<gene>
    <name evidence="2" type="ORF">ALC57_03503</name>
</gene>
<reference evidence="2 3" key="1">
    <citation type="submission" date="2015-09" db="EMBL/GenBank/DDBJ databases">
        <title>Trachymyrmex cornetzi WGS genome.</title>
        <authorList>
            <person name="Nygaard S."/>
            <person name="Hu H."/>
            <person name="Boomsma J."/>
            <person name="Zhang G."/>
        </authorList>
    </citation>
    <scope>NUCLEOTIDE SEQUENCE [LARGE SCALE GENOMIC DNA]</scope>
    <source>
        <strain evidence="2">Tcor2-1</strain>
        <tissue evidence="2">Whole body</tissue>
    </source>
</reference>
<evidence type="ECO:0000313" key="3">
    <source>
        <dbReference type="Proteomes" id="UP000078492"/>
    </source>
</evidence>
<name>A0A195EFW2_9HYME</name>